<dbReference type="AlphaFoldDB" id="A0A2J6QCY9"/>
<evidence type="ECO:0000256" key="1">
    <source>
        <dbReference type="SAM" id="SignalP"/>
    </source>
</evidence>
<dbReference type="STRING" id="1745343.A0A2J6QCY9"/>
<name>A0A2J6QCY9_9HELO</name>
<feature type="chain" id="PRO_5014359910" description="GPI anchored serine-rich protein" evidence="1">
    <location>
        <begin position="18"/>
        <end position="173"/>
    </location>
</feature>
<evidence type="ECO:0000313" key="3">
    <source>
        <dbReference type="Proteomes" id="UP000235672"/>
    </source>
</evidence>
<keyword evidence="1" id="KW-0732">Signal</keyword>
<evidence type="ECO:0008006" key="4">
    <source>
        <dbReference type="Google" id="ProtNLM"/>
    </source>
</evidence>
<dbReference type="EMBL" id="KZ613473">
    <property type="protein sequence ID" value="PMD24098.1"/>
    <property type="molecule type" value="Genomic_DNA"/>
</dbReference>
<protein>
    <recommendedName>
        <fullName evidence="4">GPI anchored serine-rich protein</fullName>
    </recommendedName>
</protein>
<organism evidence="2 3">
    <name type="scientific">Hyaloscypha hepaticicola</name>
    <dbReference type="NCBI Taxonomy" id="2082293"/>
    <lineage>
        <taxon>Eukaryota</taxon>
        <taxon>Fungi</taxon>
        <taxon>Dikarya</taxon>
        <taxon>Ascomycota</taxon>
        <taxon>Pezizomycotina</taxon>
        <taxon>Leotiomycetes</taxon>
        <taxon>Helotiales</taxon>
        <taxon>Hyaloscyphaceae</taxon>
        <taxon>Hyaloscypha</taxon>
    </lineage>
</organism>
<reference evidence="2 3" key="1">
    <citation type="submission" date="2016-05" db="EMBL/GenBank/DDBJ databases">
        <title>A degradative enzymes factory behind the ericoid mycorrhizal symbiosis.</title>
        <authorList>
            <consortium name="DOE Joint Genome Institute"/>
            <person name="Martino E."/>
            <person name="Morin E."/>
            <person name="Grelet G."/>
            <person name="Kuo A."/>
            <person name="Kohler A."/>
            <person name="Daghino S."/>
            <person name="Barry K."/>
            <person name="Choi C."/>
            <person name="Cichocki N."/>
            <person name="Clum A."/>
            <person name="Copeland A."/>
            <person name="Hainaut M."/>
            <person name="Haridas S."/>
            <person name="Labutti K."/>
            <person name="Lindquist E."/>
            <person name="Lipzen A."/>
            <person name="Khouja H.-R."/>
            <person name="Murat C."/>
            <person name="Ohm R."/>
            <person name="Olson A."/>
            <person name="Spatafora J."/>
            <person name="Veneault-Fourrey C."/>
            <person name="Henrissat B."/>
            <person name="Grigoriev I."/>
            <person name="Martin F."/>
            <person name="Perotto S."/>
        </authorList>
    </citation>
    <scope>NUCLEOTIDE SEQUENCE [LARGE SCALE GENOMIC DNA]</scope>
    <source>
        <strain evidence="2 3">UAMH 7357</strain>
    </source>
</reference>
<proteinExistence type="predicted"/>
<sequence length="173" mass="17251">MRFSIVAAAVMASVVAADTTYYSTTSTTVIDTITSCGPEVTNCPARSHSSSPAVATYTPVVYSNSSASASAPYVAPTYPVSSPAAPVYPVSSPVSLATSYITTCIPTVITSVYTVSPTPSGVASATAGMTYAKNATTPYATATPSQYVTGAASNVQGSMVLAAAAGVAAFLFA</sequence>
<dbReference type="Proteomes" id="UP000235672">
    <property type="component" value="Unassembled WGS sequence"/>
</dbReference>
<feature type="signal peptide" evidence="1">
    <location>
        <begin position="1"/>
        <end position="17"/>
    </location>
</feature>
<evidence type="ECO:0000313" key="2">
    <source>
        <dbReference type="EMBL" id="PMD24098.1"/>
    </source>
</evidence>
<keyword evidence="3" id="KW-1185">Reference proteome</keyword>
<dbReference type="OrthoDB" id="3564062at2759"/>
<accession>A0A2J6QCY9</accession>
<gene>
    <name evidence="2" type="ORF">NA56DRAFT_656557</name>
</gene>